<dbReference type="Proteomes" id="UP000650582">
    <property type="component" value="Unassembled WGS sequence"/>
</dbReference>
<evidence type="ECO:0008006" key="3">
    <source>
        <dbReference type="Google" id="ProtNLM"/>
    </source>
</evidence>
<gene>
    <name evidence="1" type="ORF">RHS04_03938</name>
</gene>
<organism evidence="1 2">
    <name type="scientific">Rhizoctonia solani</name>
    <dbReference type="NCBI Taxonomy" id="456999"/>
    <lineage>
        <taxon>Eukaryota</taxon>
        <taxon>Fungi</taxon>
        <taxon>Dikarya</taxon>
        <taxon>Basidiomycota</taxon>
        <taxon>Agaricomycotina</taxon>
        <taxon>Agaricomycetes</taxon>
        <taxon>Cantharellales</taxon>
        <taxon>Ceratobasidiaceae</taxon>
        <taxon>Rhizoctonia</taxon>
    </lineage>
</organism>
<evidence type="ECO:0000313" key="2">
    <source>
        <dbReference type="Proteomes" id="UP000650582"/>
    </source>
</evidence>
<name>A0A8H7HA99_9AGAM</name>
<protein>
    <recommendedName>
        <fullName evidence="3">F-box domain-containing protein</fullName>
    </recommendedName>
</protein>
<reference evidence="1" key="1">
    <citation type="submission" date="2020-09" db="EMBL/GenBank/DDBJ databases">
        <title>Comparative genome analyses of four rice-infecting Rhizoctonia solani isolates reveal extensive enrichment of homogalacturonan modification genes.</title>
        <authorList>
            <person name="Lee D.-Y."/>
            <person name="Jeon J."/>
            <person name="Kim K.-T."/>
            <person name="Cheong K."/>
            <person name="Song H."/>
            <person name="Choi G."/>
            <person name="Ko J."/>
            <person name="Opiyo S.O."/>
            <person name="Zuo S."/>
            <person name="Madhav S."/>
            <person name="Lee Y.-H."/>
            <person name="Wang G.-L."/>
        </authorList>
    </citation>
    <scope>NUCLEOTIDE SEQUENCE</scope>
    <source>
        <strain evidence="1">AG1-IA YN-7</strain>
    </source>
</reference>
<dbReference type="AlphaFoldDB" id="A0A8H7HA99"/>
<dbReference type="SUPFAM" id="SSF52047">
    <property type="entry name" value="RNI-like"/>
    <property type="match status" value="1"/>
</dbReference>
<comment type="caution">
    <text evidence="1">The sequence shown here is derived from an EMBL/GenBank/DDBJ whole genome shotgun (WGS) entry which is preliminary data.</text>
</comment>
<proteinExistence type="predicted"/>
<sequence>MVARLPIELLELVAQHSNRGNQARLLVVSRSTYSVSVRTLYASIPHMSASRTTQCLLTLSTKPEIACLVRVFSLRLSSSRILHESPNILAHALGNMTNLISLSLHLAVFATSAILSQATFRLTKLVCIMTSDEAYSISTFLSTQPDIEELYIVGQPNGLTDLDIDALPALRDLAAPLRLIPSLIRSSGSKISHLSILGTIAEFEEFVQLGTILEAIQAPGRVELVMSVDITAFLMTTDILAKGLSLLGQRAPFTISLLRLELHRGHIRQDDLRDVLKSALPEFPNLKTLVIMSHSPVRGAYIRTPTQALSYSPPICSIPIGALSTLAPLHPSSRLEYDEARGWISLIPGVLHDKSCHKKLLGTWHRVHPVLERVVFPIGTYTFVHKKR</sequence>
<accession>A0A8H7HA99</accession>
<dbReference type="EMBL" id="JACYCC010000037">
    <property type="protein sequence ID" value="KAF8680574.1"/>
    <property type="molecule type" value="Genomic_DNA"/>
</dbReference>
<evidence type="ECO:0000313" key="1">
    <source>
        <dbReference type="EMBL" id="KAF8680574.1"/>
    </source>
</evidence>